<reference evidence="1 2" key="1">
    <citation type="journal article" date="2024" name="G3 (Bethesda)">
        <title>Genome assembly of Hibiscus sabdariffa L. provides insights into metabolisms of medicinal natural products.</title>
        <authorList>
            <person name="Kim T."/>
        </authorList>
    </citation>
    <scope>NUCLEOTIDE SEQUENCE [LARGE SCALE GENOMIC DNA]</scope>
    <source>
        <strain evidence="1">TK-2024</strain>
        <tissue evidence="1">Old leaves</tissue>
    </source>
</reference>
<keyword evidence="2" id="KW-1185">Reference proteome</keyword>
<organism evidence="1 2">
    <name type="scientific">Hibiscus sabdariffa</name>
    <name type="common">roselle</name>
    <dbReference type="NCBI Taxonomy" id="183260"/>
    <lineage>
        <taxon>Eukaryota</taxon>
        <taxon>Viridiplantae</taxon>
        <taxon>Streptophyta</taxon>
        <taxon>Embryophyta</taxon>
        <taxon>Tracheophyta</taxon>
        <taxon>Spermatophyta</taxon>
        <taxon>Magnoliopsida</taxon>
        <taxon>eudicotyledons</taxon>
        <taxon>Gunneridae</taxon>
        <taxon>Pentapetalae</taxon>
        <taxon>rosids</taxon>
        <taxon>malvids</taxon>
        <taxon>Malvales</taxon>
        <taxon>Malvaceae</taxon>
        <taxon>Malvoideae</taxon>
        <taxon>Hibiscus</taxon>
    </lineage>
</organism>
<gene>
    <name evidence="1" type="ORF">V6N11_060739</name>
</gene>
<dbReference type="EMBL" id="JBBPBN010000034">
    <property type="protein sequence ID" value="KAK9003173.1"/>
    <property type="molecule type" value="Genomic_DNA"/>
</dbReference>
<protein>
    <submittedName>
        <fullName evidence="1">Uncharacterized protein</fullName>
    </submittedName>
</protein>
<proteinExistence type="predicted"/>
<accession>A0ABR2QR96</accession>
<dbReference type="Proteomes" id="UP001396334">
    <property type="component" value="Unassembled WGS sequence"/>
</dbReference>
<comment type="caution">
    <text evidence="1">The sequence shown here is derived from an EMBL/GenBank/DDBJ whole genome shotgun (WGS) entry which is preliminary data.</text>
</comment>
<evidence type="ECO:0000313" key="1">
    <source>
        <dbReference type="EMBL" id="KAK9003173.1"/>
    </source>
</evidence>
<sequence>MAKVAKRCLNLNGKRRPTMKEVAMELELIKTSKQGNVMEGSDDDESEIDDMIDSWDVDPSCSMTRSITTDSVTLPLNASF</sequence>
<name>A0ABR2QR96_9ROSI</name>
<evidence type="ECO:0000313" key="2">
    <source>
        <dbReference type="Proteomes" id="UP001396334"/>
    </source>
</evidence>